<feature type="compositionally biased region" description="Low complexity" evidence="1">
    <location>
        <begin position="315"/>
        <end position="333"/>
    </location>
</feature>
<feature type="compositionally biased region" description="Pro residues" evidence="1">
    <location>
        <begin position="350"/>
        <end position="381"/>
    </location>
</feature>
<dbReference type="RefSeq" id="WP_091591788.1">
    <property type="nucleotide sequence ID" value="NZ_JBHRWG010000004.1"/>
</dbReference>
<gene>
    <name evidence="2" type="ORF">GA0070620_3260</name>
</gene>
<organism evidence="2 3">
    <name type="scientific">Micromonospora krabiensis</name>
    <dbReference type="NCBI Taxonomy" id="307121"/>
    <lineage>
        <taxon>Bacteria</taxon>
        <taxon>Bacillati</taxon>
        <taxon>Actinomycetota</taxon>
        <taxon>Actinomycetes</taxon>
        <taxon>Micromonosporales</taxon>
        <taxon>Micromonosporaceae</taxon>
        <taxon>Micromonospora</taxon>
    </lineage>
</organism>
<dbReference type="AlphaFoldDB" id="A0A1C3N589"/>
<dbReference type="EMBL" id="LT598496">
    <property type="protein sequence ID" value="SBV27733.1"/>
    <property type="molecule type" value="Genomic_DNA"/>
</dbReference>
<feature type="region of interest" description="Disordered" evidence="1">
    <location>
        <begin position="213"/>
        <end position="232"/>
    </location>
</feature>
<feature type="region of interest" description="Disordered" evidence="1">
    <location>
        <begin position="298"/>
        <end position="414"/>
    </location>
</feature>
<protein>
    <submittedName>
        <fullName evidence="2">Uncharacterized protein</fullName>
    </submittedName>
</protein>
<proteinExistence type="predicted"/>
<dbReference type="Proteomes" id="UP000199393">
    <property type="component" value="Chromosome I"/>
</dbReference>
<evidence type="ECO:0000256" key="1">
    <source>
        <dbReference type="SAM" id="MobiDB-lite"/>
    </source>
</evidence>
<dbReference type="OrthoDB" id="4169181at2"/>
<accession>A0A1C3N589</accession>
<feature type="compositionally biased region" description="Pro residues" evidence="1">
    <location>
        <begin position="389"/>
        <end position="406"/>
    </location>
</feature>
<evidence type="ECO:0000313" key="2">
    <source>
        <dbReference type="EMBL" id="SBV27733.1"/>
    </source>
</evidence>
<dbReference type="PATRIC" id="fig|307121.4.peg.3328"/>
<reference evidence="3" key="1">
    <citation type="submission" date="2016-06" db="EMBL/GenBank/DDBJ databases">
        <authorList>
            <person name="Varghese N."/>
        </authorList>
    </citation>
    <scope>NUCLEOTIDE SEQUENCE [LARGE SCALE GENOMIC DNA]</scope>
    <source>
        <strain evidence="3">DSM 45344</strain>
    </source>
</reference>
<keyword evidence="3" id="KW-1185">Reference proteome</keyword>
<evidence type="ECO:0000313" key="3">
    <source>
        <dbReference type="Proteomes" id="UP000199393"/>
    </source>
</evidence>
<dbReference type="STRING" id="307121.GA0070620_3260"/>
<name>A0A1C3N589_9ACTN</name>
<sequence>MTITSLGTAASATTRHGWRVTWADRENERRRRAHQTEVDAWTRRADELTRQRIEAAGFLGAAQPRTGLPVELDSDELVYRVLPAAELVEAVARHVPGLPAPALAVGPPGVTGRALPRGLRVVDSGLAVVTNHRVAFGGREQRREWRHADLLGPAHHPDAPLTLLHTAAAARLAGLLVPATTVANTRFYLTLAVAAARGERATVVAELDALAEAHQRRRPTPPPPAQPHEAPLTAVRPERRAVAATVVMLAFASFSANAGGAEQDPGRYEIGAEVLDTRGPWAIGAVVPTLPAEPVTPGVDLSTPAIGPVPAVSRGDAPAGPTSPGTPGGTTPTERVETPNGGGGSDPGTAPAPAPTTAPVPTTAPAPPPVEGTTPPAPAPTPTTTTAPAPAPSSPPPTAAPAPTNPPSSSDPRLLTVCLDPIQLPLLDPLLCPRD</sequence>